<feature type="domain" description="Conserved hypothetical protein CHP02679 N terminus" evidence="2">
    <location>
        <begin position="37"/>
        <end position="269"/>
    </location>
</feature>
<comment type="caution">
    <text evidence="3">The sequence shown here is derived from an EMBL/GenBank/DDBJ whole genome shotgun (WGS) entry which is preliminary data.</text>
</comment>
<dbReference type="RefSeq" id="WP_106343044.1">
    <property type="nucleotide sequence ID" value="NZ_PVTZ01000013.1"/>
</dbReference>
<sequence>MSSFEKKERTKQYFMQPGFTRLLQEIWKKYTSLGRVGGKVVLDRLSDEECEAINGFFGLFKQSGEKVEVSLTRFEEELQNSPFPSTIPELYLTLMGKPLLTRSESLLQQEDKWKDMFRSISSEVENVDELKQWLNRLYTGETPGYHTIRRVYRSHPEEAKRIVLQVVNALIHLRSGDAFYSSYDGEIQLDTVRLPVLAAKITGDSHAFDWKEPAGRLLWYGITEMWRDSHDERVVWGDDQDLALDPFTIREGYRKAGIGDDDLSSQVLFCIPDLRFDIQPTVWTLRQVNQQPELNIFASLYVVENPSVFSTLLDVTQQFRELKKVAPHGWQEKACPILLCTNGQPSVATLQLIELLLEKANSEVRLHYSGDFDVAGLQMAQAMAKRFATAFAPWRMDAETYNVWSGKGPAFSQEEIDRLQRMEIPWDASLTNVMAQKGHKLFQEVFVAELVEDWLEELGKLK</sequence>
<dbReference type="SUPFAM" id="SSF56726">
    <property type="entry name" value="DNA topoisomerase IV, alpha subunit"/>
    <property type="match status" value="1"/>
</dbReference>
<dbReference type="Gene3D" id="3.40.1360.10">
    <property type="match status" value="1"/>
</dbReference>
<reference evidence="3 4" key="1">
    <citation type="submission" date="2018-03" db="EMBL/GenBank/DDBJ databases">
        <title>Genomic Encyclopedia of Archaeal and Bacterial Type Strains, Phase II (KMG-II): from individual species to whole genera.</title>
        <authorList>
            <person name="Goeker M."/>
        </authorList>
    </citation>
    <scope>NUCLEOTIDE SEQUENCE [LARGE SCALE GENOMIC DNA]</scope>
    <source>
        <strain evidence="3 4">RHA1</strain>
    </source>
</reference>
<dbReference type="InterPro" id="IPR024466">
    <property type="entry name" value="CHP02679_N"/>
</dbReference>
<evidence type="ECO:0000259" key="2">
    <source>
        <dbReference type="Pfam" id="PF11796"/>
    </source>
</evidence>
<dbReference type="Proteomes" id="UP000238836">
    <property type="component" value="Unassembled WGS sequence"/>
</dbReference>
<protein>
    <submittedName>
        <fullName evidence="3">Uncharacterized protein (TIGR02679 family)</fullName>
    </submittedName>
</protein>
<proteinExistence type="predicted"/>
<dbReference type="InterPro" id="IPR024465">
    <property type="entry name" value="DUF2399"/>
</dbReference>
<feature type="domain" description="DUF2399" evidence="1">
    <location>
        <begin position="284"/>
        <end position="453"/>
    </location>
</feature>
<gene>
    <name evidence="3" type="ORF">CLV36_1139</name>
</gene>
<evidence type="ECO:0000313" key="4">
    <source>
        <dbReference type="Proteomes" id="UP000238836"/>
    </source>
</evidence>
<name>A0ABX5ELS4_9BACL</name>
<evidence type="ECO:0000259" key="1">
    <source>
        <dbReference type="Pfam" id="PF09664"/>
    </source>
</evidence>
<dbReference type="Pfam" id="PF11796">
    <property type="entry name" value="DUF3323"/>
    <property type="match status" value="1"/>
</dbReference>
<evidence type="ECO:0000313" key="3">
    <source>
        <dbReference type="EMBL" id="PRZ12471.1"/>
    </source>
</evidence>
<keyword evidence="4" id="KW-1185">Reference proteome</keyword>
<dbReference type="InterPro" id="IPR036078">
    <property type="entry name" value="Spo11/TopoVI_A_sf"/>
</dbReference>
<dbReference type="EMBL" id="PVTZ01000013">
    <property type="protein sequence ID" value="PRZ12471.1"/>
    <property type="molecule type" value="Genomic_DNA"/>
</dbReference>
<dbReference type="Pfam" id="PF09664">
    <property type="entry name" value="DUF2399"/>
    <property type="match status" value="1"/>
</dbReference>
<organism evidence="3 4">
    <name type="scientific">Laceyella sediminis</name>
    <dbReference type="NCBI Taxonomy" id="573074"/>
    <lineage>
        <taxon>Bacteria</taxon>
        <taxon>Bacillati</taxon>
        <taxon>Bacillota</taxon>
        <taxon>Bacilli</taxon>
        <taxon>Bacillales</taxon>
        <taxon>Thermoactinomycetaceae</taxon>
        <taxon>Laceyella</taxon>
    </lineage>
</organism>
<accession>A0ABX5ELS4</accession>